<dbReference type="GO" id="GO:0016020">
    <property type="term" value="C:membrane"/>
    <property type="evidence" value="ECO:0007669"/>
    <property type="project" value="TreeGrafter"/>
</dbReference>
<dbReference type="AlphaFoldDB" id="A0A7X5EYY2"/>
<evidence type="ECO:0000313" key="3">
    <source>
        <dbReference type="Proteomes" id="UP000586722"/>
    </source>
</evidence>
<dbReference type="InterPro" id="IPR029058">
    <property type="entry name" value="AB_hydrolase_fold"/>
</dbReference>
<dbReference type="InterPro" id="IPR050266">
    <property type="entry name" value="AB_hydrolase_sf"/>
</dbReference>
<dbReference type="Pfam" id="PF12697">
    <property type="entry name" value="Abhydrolase_6"/>
    <property type="match status" value="1"/>
</dbReference>
<dbReference type="PANTHER" id="PTHR43798:SF33">
    <property type="entry name" value="HYDROLASE, PUTATIVE (AFU_ORTHOLOGUE AFUA_2G14860)-RELATED"/>
    <property type="match status" value="1"/>
</dbReference>
<dbReference type="RefSeq" id="WP_161707395.1">
    <property type="nucleotide sequence ID" value="NZ_JAABLQ010000001.1"/>
</dbReference>
<dbReference type="InterPro" id="IPR017497">
    <property type="entry name" value="BchO"/>
</dbReference>
<reference evidence="3" key="1">
    <citation type="submission" date="2020-01" db="EMBL/GenBank/DDBJ databases">
        <authorList>
            <person name="Fang Y."/>
            <person name="Sun R."/>
            <person name="Nie L."/>
            <person name="He J."/>
            <person name="Hao L."/>
            <person name="Wang L."/>
            <person name="Su S."/>
            <person name="Lv E."/>
            <person name="Zhang Z."/>
            <person name="Xie R."/>
            <person name="Liu H."/>
        </authorList>
    </citation>
    <scope>NUCLEOTIDE SEQUENCE [LARGE SCALE GENOMIC DNA]</scope>
    <source>
        <strain evidence="3">XCT-53</strain>
    </source>
</reference>
<keyword evidence="3" id="KW-1185">Reference proteome</keyword>
<sequence>MTSDRTWLDWESDGARWPLRETSRFVRAGGYRWHLQQSGPDHAPQILLLHGTGAASFSWRTLVPQLRDRFRLIVPDLPCHGFTWPEGSMDLSPEGMTTALNALLGHLGLRPDLIVGHSAGAVIGLALIPDRRHAEASPAGGCQRVFSVNGALTPIRGNRVLSPIAKALFANPLSASMFSLLASTTPLGRNLVAATGSPIDAEGEALYRLLLGCRGHVRGALGMMASWDLSRLPSLLRRLPVPLDLLAARDDPMVPASSSQTAAGLVRQGSLTLTETGGHLLHECAPETVAAWIGDTVAERQTTGVDAA</sequence>
<dbReference type="InterPro" id="IPR000073">
    <property type="entry name" value="AB_hydrolase_1"/>
</dbReference>
<evidence type="ECO:0000259" key="1">
    <source>
        <dbReference type="Pfam" id="PF12697"/>
    </source>
</evidence>
<dbReference type="EMBL" id="JAABLQ010000001">
    <property type="protein sequence ID" value="NBN76702.1"/>
    <property type="molecule type" value="Genomic_DNA"/>
</dbReference>
<gene>
    <name evidence="2" type="ORF">GWI72_00305</name>
</gene>
<protein>
    <submittedName>
        <fullName evidence="2">Alpha/beta fold hydrolase</fullName>
    </submittedName>
</protein>
<organism evidence="2 3">
    <name type="scientific">Pannonibacter tanglangensis</name>
    <dbReference type="NCBI Taxonomy" id="2750084"/>
    <lineage>
        <taxon>Bacteria</taxon>
        <taxon>Pseudomonadati</taxon>
        <taxon>Pseudomonadota</taxon>
        <taxon>Alphaproteobacteria</taxon>
        <taxon>Hyphomicrobiales</taxon>
        <taxon>Stappiaceae</taxon>
        <taxon>Pannonibacter</taxon>
    </lineage>
</organism>
<evidence type="ECO:0000313" key="2">
    <source>
        <dbReference type="EMBL" id="NBN76702.1"/>
    </source>
</evidence>
<feature type="domain" description="AB hydrolase-1" evidence="1">
    <location>
        <begin position="46"/>
        <end position="291"/>
    </location>
</feature>
<dbReference type="GO" id="GO:0047372">
    <property type="term" value="F:monoacylglycerol lipase activity"/>
    <property type="evidence" value="ECO:0007669"/>
    <property type="project" value="TreeGrafter"/>
</dbReference>
<keyword evidence="2" id="KW-0378">Hydrolase</keyword>
<dbReference type="Proteomes" id="UP000586722">
    <property type="component" value="Unassembled WGS sequence"/>
</dbReference>
<dbReference type="GO" id="GO:0046464">
    <property type="term" value="P:acylglycerol catabolic process"/>
    <property type="evidence" value="ECO:0007669"/>
    <property type="project" value="TreeGrafter"/>
</dbReference>
<dbReference type="PANTHER" id="PTHR43798">
    <property type="entry name" value="MONOACYLGLYCEROL LIPASE"/>
    <property type="match status" value="1"/>
</dbReference>
<name>A0A7X5EYY2_9HYPH</name>
<dbReference type="NCBIfam" id="TIGR03056">
    <property type="entry name" value="bchO_mg_che_rel"/>
    <property type="match status" value="1"/>
</dbReference>
<accession>A0A7X5EYY2</accession>
<dbReference type="Gene3D" id="3.40.50.1820">
    <property type="entry name" value="alpha/beta hydrolase"/>
    <property type="match status" value="1"/>
</dbReference>
<dbReference type="SUPFAM" id="SSF53474">
    <property type="entry name" value="alpha/beta-Hydrolases"/>
    <property type="match status" value="1"/>
</dbReference>
<comment type="caution">
    <text evidence="2">The sequence shown here is derived from an EMBL/GenBank/DDBJ whole genome shotgun (WGS) entry which is preliminary data.</text>
</comment>
<proteinExistence type="predicted"/>